<dbReference type="InterPro" id="IPR039537">
    <property type="entry name" value="Retrotran_Ty1/copia-like"/>
</dbReference>
<dbReference type="PROSITE" id="PS50994">
    <property type="entry name" value="INTEGRASE"/>
    <property type="match status" value="1"/>
</dbReference>
<feature type="compositionally biased region" description="Low complexity" evidence="1">
    <location>
        <begin position="309"/>
        <end position="320"/>
    </location>
</feature>
<dbReference type="InterPro" id="IPR036397">
    <property type="entry name" value="RNaseH_sf"/>
</dbReference>
<evidence type="ECO:0000259" key="2">
    <source>
        <dbReference type="PROSITE" id="PS50994"/>
    </source>
</evidence>
<gene>
    <name evidence="3" type="ORF">Tci_035519</name>
</gene>
<feature type="domain" description="Integrase catalytic" evidence="2">
    <location>
        <begin position="1"/>
        <end position="82"/>
    </location>
</feature>
<dbReference type="InterPro" id="IPR012337">
    <property type="entry name" value="RNaseH-like_sf"/>
</dbReference>
<feature type="region of interest" description="Disordered" evidence="1">
    <location>
        <begin position="282"/>
        <end position="328"/>
    </location>
</feature>
<reference evidence="3" key="1">
    <citation type="journal article" date="2019" name="Sci. Rep.">
        <title>Draft genome of Tanacetum cinerariifolium, the natural source of mosquito coil.</title>
        <authorList>
            <person name="Yamashiro T."/>
            <person name="Shiraishi A."/>
            <person name="Satake H."/>
            <person name="Nakayama K."/>
        </authorList>
    </citation>
    <scope>NUCLEOTIDE SEQUENCE</scope>
</reference>
<feature type="compositionally biased region" description="Basic and acidic residues" evidence="1">
    <location>
        <begin position="566"/>
        <end position="579"/>
    </location>
</feature>
<protein>
    <submittedName>
        <fullName evidence="3">Ribonuclease H-like domain-containing protein</fullName>
    </submittedName>
</protein>
<organism evidence="3">
    <name type="scientific">Tanacetum cinerariifolium</name>
    <name type="common">Dalmatian daisy</name>
    <name type="synonym">Chrysanthemum cinerariifolium</name>
    <dbReference type="NCBI Taxonomy" id="118510"/>
    <lineage>
        <taxon>Eukaryota</taxon>
        <taxon>Viridiplantae</taxon>
        <taxon>Streptophyta</taxon>
        <taxon>Embryophyta</taxon>
        <taxon>Tracheophyta</taxon>
        <taxon>Spermatophyta</taxon>
        <taxon>Magnoliopsida</taxon>
        <taxon>eudicotyledons</taxon>
        <taxon>Gunneridae</taxon>
        <taxon>Pentapetalae</taxon>
        <taxon>asterids</taxon>
        <taxon>campanulids</taxon>
        <taxon>Asterales</taxon>
        <taxon>Asteraceae</taxon>
        <taxon>Asteroideae</taxon>
        <taxon>Anthemideae</taxon>
        <taxon>Anthemidinae</taxon>
        <taxon>Tanacetum</taxon>
    </lineage>
</organism>
<accession>A0A6L2LP20</accession>
<feature type="compositionally biased region" description="Basic residues" evidence="1">
    <location>
        <begin position="581"/>
        <end position="590"/>
    </location>
</feature>
<dbReference type="EMBL" id="BKCJ010004865">
    <property type="protein sequence ID" value="GEU63541.1"/>
    <property type="molecule type" value="Genomic_DNA"/>
</dbReference>
<dbReference type="GO" id="GO:0003676">
    <property type="term" value="F:nucleic acid binding"/>
    <property type="evidence" value="ECO:0007669"/>
    <property type="project" value="InterPro"/>
</dbReference>
<sequence>MIYVNKKGIKREYSVAKTPQQNGIAERRNKTLIGEARTILADSKLAIIFWAEAVNTACYVQNRVLLVKPHFKIPYELFRGSTPAFSFTRPFRCHVTILNTLDHLGKFDRKSDEGFFFGYSTNSRDIFVAYFAYRILDNREIELNVIVDCQVKTITEASVRRHLKLADADGISTLPITEIFEQLALMGNMKRESKGFSGVETTLFSTVLVTKQVSQGEGPTSPVGTQHTPTIIKSSPQLQNISITYRKTRTKTRRMDIRIPQSNVPSSAADEAITKEMHDGLGRATNTASSLGAEQGSGNISKTQTKATPSGPSSPRTSSKGGPGCHFTMRDSLVQARPERLSNLPNEPPLKEVTHLENELTSTKGIYNKALITLTKRVKKLEKKLKYRRRREVIDSSKDKEASLDHKYSPKQGRVIENFDKDVNVNLVKSSEQGEDEEYAQQVQDQWITNKASLAQENLAQAEQWDDVQAQIQADEHLAQRMLEEEKESLSIEERSRLLAEFIDKRKKMMAAKRAKEKRNKPPSQAQQRTYISNYLKNIRGESLKISAEEELGQEQKVKEEIAQQEDVVAKQAEKESSKKAGGRLKRKTLKAREDKDKRHED</sequence>
<dbReference type="InterPro" id="IPR001584">
    <property type="entry name" value="Integrase_cat-core"/>
</dbReference>
<dbReference type="Gene3D" id="3.30.420.10">
    <property type="entry name" value="Ribonuclease H-like superfamily/Ribonuclease H"/>
    <property type="match status" value="1"/>
</dbReference>
<evidence type="ECO:0000256" key="1">
    <source>
        <dbReference type="SAM" id="MobiDB-lite"/>
    </source>
</evidence>
<evidence type="ECO:0000313" key="3">
    <source>
        <dbReference type="EMBL" id="GEU63541.1"/>
    </source>
</evidence>
<comment type="caution">
    <text evidence="3">The sequence shown here is derived from an EMBL/GenBank/DDBJ whole genome shotgun (WGS) entry which is preliminary data.</text>
</comment>
<dbReference type="PANTHER" id="PTHR42648">
    <property type="entry name" value="TRANSPOSASE, PUTATIVE-RELATED"/>
    <property type="match status" value="1"/>
</dbReference>
<dbReference type="PANTHER" id="PTHR42648:SF32">
    <property type="entry name" value="RIBONUCLEASE H-LIKE DOMAIN, GAG-PRE-INTEGRASE DOMAIN PROTEIN-RELATED"/>
    <property type="match status" value="1"/>
</dbReference>
<proteinExistence type="predicted"/>
<dbReference type="GO" id="GO:0015074">
    <property type="term" value="P:DNA integration"/>
    <property type="evidence" value="ECO:0007669"/>
    <property type="project" value="InterPro"/>
</dbReference>
<dbReference type="SUPFAM" id="SSF53098">
    <property type="entry name" value="Ribonuclease H-like"/>
    <property type="match status" value="1"/>
</dbReference>
<feature type="region of interest" description="Disordered" evidence="1">
    <location>
        <begin position="566"/>
        <end position="602"/>
    </location>
</feature>
<feature type="region of interest" description="Disordered" evidence="1">
    <location>
        <begin position="242"/>
        <end position="270"/>
    </location>
</feature>
<feature type="compositionally biased region" description="Basic and acidic residues" evidence="1">
    <location>
        <begin position="591"/>
        <end position="602"/>
    </location>
</feature>
<name>A0A6L2LP20_TANCI</name>
<feature type="compositionally biased region" description="Polar residues" evidence="1">
    <location>
        <begin position="284"/>
        <end position="308"/>
    </location>
</feature>
<dbReference type="AlphaFoldDB" id="A0A6L2LP20"/>